<reference evidence="1" key="1">
    <citation type="submission" date="2014-09" db="EMBL/GenBank/DDBJ databases">
        <authorList>
            <person name="Magalhaes I.L.F."/>
            <person name="Oliveira U."/>
            <person name="Santos F.R."/>
            <person name="Vidigal T.H.D.A."/>
            <person name="Brescovit A.D."/>
            <person name="Santos A.J."/>
        </authorList>
    </citation>
    <scope>NUCLEOTIDE SEQUENCE</scope>
    <source>
        <tissue evidence="1">Shoot tissue taken approximately 20 cm above the soil surface</tissue>
    </source>
</reference>
<accession>A0A0A9ACZ6</accession>
<protein>
    <submittedName>
        <fullName evidence="1">Uncharacterized protein</fullName>
    </submittedName>
</protein>
<proteinExistence type="predicted"/>
<name>A0A0A9ACZ6_ARUDO</name>
<dbReference type="EMBL" id="GBRH01248381">
    <property type="protein sequence ID" value="JAD49514.1"/>
    <property type="molecule type" value="Transcribed_RNA"/>
</dbReference>
<evidence type="ECO:0000313" key="1">
    <source>
        <dbReference type="EMBL" id="JAD49514.1"/>
    </source>
</evidence>
<sequence>MCIQIIQNNKICQLHKTCLKIKAKRNFGICTEKPQNPYLLPCSRS</sequence>
<organism evidence="1">
    <name type="scientific">Arundo donax</name>
    <name type="common">Giant reed</name>
    <name type="synonym">Donax arundinaceus</name>
    <dbReference type="NCBI Taxonomy" id="35708"/>
    <lineage>
        <taxon>Eukaryota</taxon>
        <taxon>Viridiplantae</taxon>
        <taxon>Streptophyta</taxon>
        <taxon>Embryophyta</taxon>
        <taxon>Tracheophyta</taxon>
        <taxon>Spermatophyta</taxon>
        <taxon>Magnoliopsida</taxon>
        <taxon>Liliopsida</taxon>
        <taxon>Poales</taxon>
        <taxon>Poaceae</taxon>
        <taxon>PACMAD clade</taxon>
        <taxon>Arundinoideae</taxon>
        <taxon>Arundineae</taxon>
        <taxon>Arundo</taxon>
    </lineage>
</organism>
<reference evidence="1" key="2">
    <citation type="journal article" date="2015" name="Data Brief">
        <title>Shoot transcriptome of the giant reed, Arundo donax.</title>
        <authorList>
            <person name="Barrero R.A."/>
            <person name="Guerrero F.D."/>
            <person name="Moolhuijzen P."/>
            <person name="Goolsby J.A."/>
            <person name="Tidwell J."/>
            <person name="Bellgard S.E."/>
            <person name="Bellgard M.I."/>
        </authorList>
    </citation>
    <scope>NUCLEOTIDE SEQUENCE</scope>
    <source>
        <tissue evidence="1">Shoot tissue taken approximately 20 cm above the soil surface</tissue>
    </source>
</reference>
<dbReference type="AlphaFoldDB" id="A0A0A9ACZ6"/>